<sequence length="311" mass="31734">MNSPIERLVHVGNVLIDLVMNIPALPRAGGDVLATSSQVTPGGGYNVMVAAARQRLPVAYGGAHGSGPFGELARARLAEAGVSILQEPTAGVDTGFDVALVDGGGERTFATSVGAEATLTYEQLAGIRVGATDAIYVSGYGLVFPANRTALARWLGTLPDDATVVVDPGPLVADIPSAVLEPVLARTDWWSCNLHEALAMTGEADPERAAIALAERTGRAGVVVRMGPDGCLLNTPGSGIRHIPAFDVAAIDSNGAGDAHVGVFVAALADGLPPVRAARRANAASAIAVTRQGPATAPDRDEIDRFLASAP</sequence>
<proteinExistence type="predicted"/>
<dbReference type="SUPFAM" id="SSF53613">
    <property type="entry name" value="Ribokinase-like"/>
    <property type="match status" value="1"/>
</dbReference>
<evidence type="ECO:0000313" key="5">
    <source>
        <dbReference type="Proteomes" id="UP001500212"/>
    </source>
</evidence>
<accession>A0ABP8TDK1</accession>
<keyword evidence="2 4" id="KW-0418">Kinase</keyword>
<dbReference type="Pfam" id="PF00294">
    <property type="entry name" value="PfkB"/>
    <property type="match status" value="1"/>
</dbReference>
<evidence type="ECO:0000259" key="3">
    <source>
        <dbReference type="Pfam" id="PF00294"/>
    </source>
</evidence>
<keyword evidence="5" id="KW-1185">Reference proteome</keyword>
<keyword evidence="1" id="KW-0808">Transferase</keyword>
<dbReference type="GO" id="GO:0016301">
    <property type="term" value="F:kinase activity"/>
    <property type="evidence" value="ECO:0007669"/>
    <property type="project" value="UniProtKB-KW"/>
</dbReference>
<comment type="caution">
    <text evidence="4">The sequence shown here is derived from an EMBL/GenBank/DDBJ whole genome shotgun (WGS) entry which is preliminary data.</text>
</comment>
<feature type="domain" description="Carbohydrate kinase PfkB" evidence="3">
    <location>
        <begin position="7"/>
        <end position="296"/>
    </location>
</feature>
<dbReference type="EMBL" id="BAABHJ010000001">
    <property type="protein sequence ID" value="GAA4600788.1"/>
    <property type="molecule type" value="Genomic_DNA"/>
</dbReference>
<name>A0ABP8TDK1_9ACTN</name>
<dbReference type="Proteomes" id="UP001500212">
    <property type="component" value="Unassembled WGS sequence"/>
</dbReference>
<reference evidence="5" key="1">
    <citation type="journal article" date="2019" name="Int. J. Syst. Evol. Microbiol.">
        <title>The Global Catalogue of Microorganisms (GCM) 10K type strain sequencing project: providing services to taxonomists for standard genome sequencing and annotation.</title>
        <authorList>
            <consortium name="The Broad Institute Genomics Platform"/>
            <consortium name="The Broad Institute Genome Sequencing Center for Infectious Disease"/>
            <person name="Wu L."/>
            <person name="Ma J."/>
        </authorList>
    </citation>
    <scope>NUCLEOTIDE SEQUENCE [LARGE SCALE GENOMIC DNA]</scope>
    <source>
        <strain evidence="5">JCM 17938</strain>
    </source>
</reference>
<protein>
    <submittedName>
        <fullName evidence="4">Carbohydrate kinase family protein</fullName>
    </submittedName>
</protein>
<evidence type="ECO:0000256" key="1">
    <source>
        <dbReference type="ARBA" id="ARBA00022679"/>
    </source>
</evidence>
<gene>
    <name evidence="4" type="ORF">GCM10023195_01120</name>
</gene>
<dbReference type="PANTHER" id="PTHR10584">
    <property type="entry name" value="SUGAR KINASE"/>
    <property type="match status" value="1"/>
</dbReference>
<dbReference type="Gene3D" id="3.40.1190.20">
    <property type="match status" value="1"/>
</dbReference>
<dbReference type="InterPro" id="IPR029056">
    <property type="entry name" value="Ribokinase-like"/>
</dbReference>
<dbReference type="PANTHER" id="PTHR10584:SF166">
    <property type="entry name" value="RIBOKINASE"/>
    <property type="match status" value="1"/>
</dbReference>
<dbReference type="InterPro" id="IPR011611">
    <property type="entry name" value="PfkB_dom"/>
</dbReference>
<evidence type="ECO:0000313" key="4">
    <source>
        <dbReference type="EMBL" id="GAA4600788.1"/>
    </source>
</evidence>
<organism evidence="4 5">
    <name type="scientific">Actinoallomurus liliacearum</name>
    <dbReference type="NCBI Taxonomy" id="1080073"/>
    <lineage>
        <taxon>Bacteria</taxon>
        <taxon>Bacillati</taxon>
        <taxon>Actinomycetota</taxon>
        <taxon>Actinomycetes</taxon>
        <taxon>Streptosporangiales</taxon>
        <taxon>Thermomonosporaceae</taxon>
        <taxon>Actinoallomurus</taxon>
    </lineage>
</organism>
<dbReference type="RefSeq" id="WP_345346373.1">
    <property type="nucleotide sequence ID" value="NZ_BAABHJ010000001.1"/>
</dbReference>
<evidence type="ECO:0000256" key="2">
    <source>
        <dbReference type="ARBA" id="ARBA00022777"/>
    </source>
</evidence>